<proteinExistence type="predicted"/>
<organism evidence="1 2">
    <name type="scientific">Microcystis aeruginosa PCC 9701</name>
    <dbReference type="NCBI Taxonomy" id="721123"/>
    <lineage>
        <taxon>Bacteria</taxon>
        <taxon>Bacillati</taxon>
        <taxon>Cyanobacteriota</taxon>
        <taxon>Cyanophyceae</taxon>
        <taxon>Oscillatoriophycideae</taxon>
        <taxon>Chroococcales</taxon>
        <taxon>Microcystaceae</taxon>
        <taxon>Microcystis</taxon>
    </lineage>
</organism>
<name>I4IPM9_MICAE</name>
<dbReference type="HOGENOM" id="CLU_3218660_0_0_3"/>
<dbReference type="EMBL" id="CAIQ01000150">
    <property type="protein sequence ID" value="CCI36253.1"/>
    <property type="molecule type" value="Genomic_DNA"/>
</dbReference>
<evidence type="ECO:0000313" key="2">
    <source>
        <dbReference type="Proteomes" id="UP000004047"/>
    </source>
</evidence>
<comment type="caution">
    <text evidence="1">The sequence shown here is derived from an EMBL/GenBank/DDBJ whole genome shotgun (WGS) entry which is preliminary data.</text>
</comment>
<dbReference type="Proteomes" id="UP000004047">
    <property type="component" value="Unassembled WGS sequence"/>
</dbReference>
<protein>
    <submittedName>
        <fullName evidence="1">Uncharacterized protein</fullName>
    </submittedName>
</protein>
<evidence type="ECO:0000313" key="1">
    <source>
        <dbReference type="EMBL" id="CCI36253.1"/>
    </source>
</evidence>
<dbReference type="AlphaFoldDB" id="I4IPM9"/>
<reference evidence="1 2" key="1">
    <citation type="submission" date="2012-04" db="EMBL/GenBank/DDBJ databases">
        <authorList>
            <person name="Genoscope - CEA"/>
        </authorList>
    </citation>
    <scope>NUCLEOTIDE SEQUENCE [LARGE SCALE GENOMIC DNA]</scope>
    <source>
        <strain evidence="1 2">9701</strain>
    </source>
</reference>
<gene>
    <name evidence="1" type="ORF">MICAK_2330003</name>
</gene>
<accession>I4IPM9</accession>
<sequence length="44" mass="5030">MISYFNRQEPVVESQTSGVSIQETGDYFYLFSLLPSLFSPIHNS</sequence>